<dbReference type="AlphaFoldDB" id="A0A1Y1JG21"/>
<proteinExistence type="predicted"/>
<accession>A0A1Y1JG21</accession>
<reference evidence="2" key="1">
    <citation type="submission" date="2017-04" db="EMBL/GenBank/DDBJ databases">
        <title>Plasmodium gonderi genome.</title>
        <authorList>
            <person name="Arisue N."/>
            <person name="Honma H."/>
            <person name="Kawai S."/>
            <person name="Tougan T."/>
            <person name="Tanabe K."/>
            <person name="Horii T."/>
        </authorList>
    </citation>
    <scope>NUCLEOTIDE SEQUENCE [LARGE SCALE GENOMIC DNA]</scope>
    <source>
        <strain evidence="2">ATCC 30045</strain>
    </source>
</reference>
<gene>
    <name evidence="1" type="ORF">PGO_020030</name>
</gene>
<evidence type="ECO:0000313" key="2">
    <source>
        <dbReference type="Proteomes" id="UP000195521"/>
    </source>
</evidence>
<protein>
    <submittedName>
        <fullName evidence="1">Variable surface protein</fullName>
    </submittedName>
</protein>
<dbReference type="GeneID" id="39745734"/>
<name>A0A1Y1JG21_PLAGO</name>
<comment type="caution">
    <text evidence="1">The sequence shown here is derived from an EMBL/GenBank/DDBJ whole genome shotgun (WGS) entry which is preliminary data.</text>
</comment>
<dbReference type="EMBL" id="BDQF01000002">
    <property type="protein sequence ID" value="GAW79034.1"/>
    <property type="molecule type" value="Genomic_DNA"/>
</dbReference>
<sequence>MAEGGVANDKFDYKNIYPHSRNDFGSFNWSWLRGPYLTEYSAVCSDYNKRIEASNFTDFHKSCHVLCFYLKHINDKKRDHSDFNAGGSCKYFFYRLRDLMYKYGGSCKTTKSCYEQLRIKNLKTKRIDVPIICEKYVKDIEDISHDTFNKMMDLDKLYGHLEVLKSLSNASNNNTCQRAKVSIGICDEVLEGLKNDQNLSIREVLEEFKRDYDTHKKRFSGCYNRPKSTATPKRTMEVTETQITVEALRETGAEKQVTAEAPHEIEEETQIGAEIQAQIGEERETGIGTGMFVSSFASLIIMFILYKYTNYGSYLIRGIRKLWKLRRKQNNDHSNIIDSFDKTYRNLNNKRNGIAYSSMDYE</sequence>
<evidence type="ECO:0000313" key="1">
    <source>
        <dbReference type="EMBL" id="GAW79034.1"/>
    </source>
</evidence>
<dbReference type="Proteomes" id="UP000195521">
    <property type="component" value="Unassembled WGS sequence"/>
</dbReference>
<dbReference type="RefSeq" id="XP_028541623.1">
    <property type="nucleotide sequence ID" value="XM_028685822.1"/>
</dbReference>
<keyword evidence="2" id="KW-1185">Reference proteome</keyword>
<organism evidence="1 2">
    <name type="scientific">Plasmodium gonderi</name>
    <dbReference type="NCBI Taxonomy" id="77519"/>
    <lineage>
        <taxon>Eukaryota</taxon>
        <taxon>Sar</taxon>
        <taxon>Alveolata</taxon>
        <taxon>Apicomplexa</taxon>
        <taxon>Aconoidasida</taxon>
        <taxon>Haemosporida</taxon>
        <taxon>Plasmodiidae</taxon>
        <taxon>Plasmodium</taxon>
        <taxon>Plasmodium (Plasmodium)</taxon>
    </lineage>
</organism>